<feature type="compositionally biased region" description="Low complexity" evidence="1">
    <location>
        <begin position="14"/>
        <end position="27"/>
    </location>
</feature>
<dbReference type="AlphaFoldDB" id="A0AAV5RKL8"/>
<evidence type="ECO:0000256" key="1">
    <source>
        <dbReference type="SAM" id="MobiDB-lite"/>
    </source>
</evidence>
<feature type="compositionally biased region" description="Polar residues" evidence="1">
    <location>
        <begin position="1"/>
        <end position="13"/>
    </location>
</feature>
<evidence type="ECO:0000313" key="3">
    <source>
        <dbReference type="Proteomes" id="UP001362899"/>
    </source>
</evidence>
<sequence length="393" mass="45658">MAASRQFRQSVQPNENTTNATESNESNQLYNELVYQLTDDNMEVHDSKPTMGELNQSYNELLYGLTDDIMEISESQTAIDQTDTTIAEPIKSTNFGIRYADPSTIDFQHVFPRTTCTIIDLKTYWIMPQVSKTEPQDFEKETKRLIFIITTDLAIFFQEKIRDPELIPFSIFILMRTFILNGAAVFHSEADEEYRDTLLYRGIYSGLKMVCTEQQLKEILPECYSTMFSTEITNILTLKATSFTGLKRYMDSLPLVISSPMYKVFLLKQLTQLPTWASKYQGTNLNNIIMEYHLRLVELSRQTSISLSSTWLLALDRNWPEKTSKIFDYLDSRNASTDASYIEIDELLSTFQYSRTVSLSTDNKHFHRRAELKVLLTEQFESTFYVWKNITTK</sequence>
<keyword evidence="3" id="KW-1185">Reference proteome</keyword>
<proteinExistence type="predicted"/>
<comment type="caution">
    <text evidence="2">The sequence shown here is derived from an EMBL/GenBank/DDBJ whole genome shotgun (WGS) entry which is preliminary data.</text>
</comment>
<reference evidence="2 3" key="1">
    <citation type="journal article" date="2023" name="Elife">
        <title>Identification of key yeast species and microbe-microbe interactions impacting larval growth of Drosophila in the wild.</title>
        <authorList>
            <person name="Mure A."/>
            <person name="Sugiura Y."/>
            <person name="Maeda R."/>
            <person name="Honda K."/>
            <person name="Sakurai N."/>
            <person name="Takahashi Y."/>
            <person name="Watada M."/>
            <person name="Katoh T."/>
            <person name="Gotoh A."/>
            <person name="Gotoh Y."/>
            <person name="Taniguchi I."/>
            <person name="Nakamura K."/>
            <person name="Hayashi T."/>
            <person name="Katayama T."/>
            <person name="Uemura T."/>
            <person name="Hattori Y."/>
        </authorList>
    </citation>
    <scope>NUCLEOTIDE SEQUENCE [LARGE SCALE GENOMIC DNA]</scope>
    <source>
        <strain evidence="2 3">SB-73</strain>
    </source>
</reference>
<name>A0AAV5RKL8_STABA</name>
<dbReference type="EMBL" id="BTGC01000008">
    <property type="protein sequence ID" value="GMM51597.1"/>
    <property type="molecule type" value="Genomic_DNA"/>
</dbReference>
<feature type="region of interest" description="Disordered" evidence="1">
    <location>
        <begin position="1"/>
        <end position="28"/>
    </location>
</feature>
<gene>
    <name evidence="2" type="ORF">DASB73_025600</name>
</gene>
<evidence type="ECO:0000313" key="2">
    <source>
        <dbReference type="EMBL" id="GMM51597.1"/>
    </source>
</evidence>
<protein>
    <submittedName>
        <fullName evidence="2">Uncharacterized protein</fullName>
    </submittedName>
</protein>
<dbReference type="Proteomes" id="UP001362899">
    <property type="component" value="Unassembled WGS sequence"/>
</dbReference>
<organism evidence="2 3">
    <name type="scientific">Starmerella bacillaris</name>
    <name type="common">Yeast</name>
    <name type="synonym">Candida zemplinina</name>
    <dbReference type="NCBI Taxonomy" id="1247836"/>
    <lineage>
        <taxon>Eukaryota</taxon>
        <taxon>Fungi</taxon>
        <taxon>Dikarya</taxon>
        <taxon>Ascomycota</taxon>
        <taxon>Saccharomycotina</taxon>
        <taxon>Dipodascomycetes</taxon>
        <taxon>Dipodascales</taxon>
        <taxon>Trichomonascaceae</taxon>
        <taxon>Starmerella</taxon>
    </lineage>
</organism>
<accession>A0AAV5RKL8</accession>